<dbReference type="PROSITE" id="PS00061">
    <property type="entry name" value="ADH_SHORT"/>
    <property type="match status" value="1"/>
</dbReference>
<sequence>MNYSYNFQGKVAVVIGGSRGIGAQIVKDLCKAGCKVFFTYSSSKTEARLLSNEINKKEDHIVKALKLDLLNKDDLISFQTEMEKIPKVDYLINNAGIVRDAPMYKLQLHDWEEVITVNLTGAYKIIKPFIRRLAHTKGSIVNVSSISGLMGNPGQTNYSASKAGLIGLTKSLSKEIAPLGVRVNCVAPGYIETELTSRTINDKEKIKVKKLIPIKRYGKSYEVSSCVLFLLSEASTYITGQTIILDGGLT</sequence>
<dbReference type="InterPro" id="IPR036291">
    <property type="entry name" value="NAD(P)-bd_dom_sf"/>
</dbReference>
<keyword evidence="3" id="KW-0560">Oxidoreductase</keyword>
<evidence type="ECO:0000313" key="4">
    <source>
        <dbReference type="Proteomes" id="UP000789833"/>
    </source>
</evidence>
<proteinExistence type="inferred from homology"/>
<accession>A0ABM8YTV4</accession>
<gene>
    <name evidence="3" type="primary">fabG_8</name>
    <name evidence="3" type="ORF">BACCIP111883_04212</name>
</gene>
<comment type="caution">
    <text evidence="3">The sequence shown here is derived from an EMBL/GenBank/DDBJ whole genome shotgun (WGS) entry which is preliminary data.</text>
</comment>
<dbReference type="GO" id="GO:0004316">
    <property type="term" value="F:3-oxoacyl-[acyl-carrier-protein] reductase (NADPH) activity"/>
    <property type="evidence" value="ECO:0007669"/>
    <property type="project" value="UniProtKB-EC"/>
</dbReference>
<comment type="similarity">
    <text evidence="1">Belongs to the short-chain dehydrogenases/reductases (SDR) family.</text>
</comment>
<dbReference type="PRINTS" id="PR00080">
    <property type="entry name" value="SDRFAMILY"/>
</dbReference>
<dbReference type="EC" id="1.1.1.100" evidence="3"/>
<dbReference type="NCBIfam" id="NF009466">
    <property type="entry name" value="PRK12826.1-2"/>
    <property type="match status" value="1"/>
</dbReference>
<dbReference type="SUPFAM" id="SSF51735">
    <property type="entry name" value="NAD(P)-binding Rossmann-fold domains"/>
    <property type="match status" value="1"/>
</dbReference>
<dbReference type="SMART" id="SM00822">
    <property type="entry name" value="PKS_KR"/>
    <property type="match status" value="1"/>
</dbReference>
<evidence type="ECO:0000259" key="2">
    <source>
        <dbReference type="SMART" id="SM00822"/>
    </source>
</evidence>
<dbReference type="RefSeq" id="WP_230504811.1">
    <property type="nucleotide sequence ID" value="NZ_CAKJTJ010000046.1"/>
</dbReference>
<dbReference type="InterPro" id="IPR002347">
    <property type="entry name" value="SDR_fam"/>
</dbReference>
<dbReference type="InterPro" id="IPR050259">
    <property type="entry name" value="SDR"/>
</dbReference>
<evidence type="ECO:0000256" key="1">
    <source>
        <dbReference type="ARBA" id="ARBA00006484"/>
    </source>
</evidence>
<dbReference type="Pfam" id="PF13561">
    <property type="entry name" value="adh_short_C2"/>
    <property type="match status" value="1"/>
</dbReference>
<keyword evidence="4" id="KW-1185">Reference proteome</keyword>
<dbReference type="EMBL" id="CAKJTJ010000046">
    <property type="protein sequence ID" value="CAG9623401.1"/>
    <property type="molecule type" value="Genomic_DNA"/>
</dbReference>
<dbReference type="InterPro" id="IPR057326">
    <property type="entry name" value="KR_dom"/>
</dbReference>
<evidence type="ECO:0000313" key="3">
    <source>
        <dbReference type="EMBL" id="CAG9623401.1"/>
    </source>
</evidence>
<dbReference type="PANTHER" id="PTHR42879:SF2">
    <property type="entry name" value="3-OXOACYL-[ACYL-CARRIER-PROTEIN] REDUCTASE FABG"/>
    <property type="match status" value="1"/>
</dbReference>
<reference evidence="3 4" key="1">
    <citation type="submission" date="2021-10" db="EMBL/GenBank/DDBJ databases">
        <authorList>
            <person name="Criscuolo A."/>
        </authorList>
    </citation>
    <scope>NUCLEOTIDE SEQUENCE [LARGE SCALE GENOMIC DNA]</scope>
    <source>
        <strain evidence="4">CIP 111883</strain>
    </source>
</reference>
<dbReference type="Proteomes" id="UP000789833">
    <property type="component" value="Unassembled WGS sequence"/>
</dbReference>
<name>A0ABM8YTV4_9BACI</name>
<protein>
    <submittedName>
        <fullName evidence="3">3-oxoacyl-[acyl-carrier-protein] reductase FabG</fullName>
        <ecNumber evidence="3">1.1.1.100</ecNumber>
    </submittedName>
</protein>
<organism evidence="3 4">
    <name type="scientific">Sutcliffiella rhizosphaerae</name>
    <dbReference type="NCBI Taxonomy" id="2880967"/>
    <lineage>
        <taxon>Bacteria</taxon>
        <taxon>Bacillati</taxon>
        <taxon>Bacillota</taxon>
        <taxon>Bacilli</taxon>
        <taxon>Bacillales</taxon>
        <taxon>Bacillaceae</taxon>
        <taxon>Sutcliffiella</taxon>
    </lineage>
</organism>
<dbReference type="PRINTS" id="PR00081">
    <property type="entry name" value="GDHRDH"/>
</dbReference>
<dbReference type="InterPro" id="IPR020904">
    <property type="entry name" value="Sc_DH/Rdtase_CS"/>
</dbReference>
<feature type="domain" description="Ketoreductase" evidence="2">
    <location>
        <begin position="10"/>
        <end position="182"/>
    </location>
</feature>
<dbReference type="PANTHER" id="PTHR42879">
    <property type="entry name" value="3-OXOACYL-(ACYL-CARRIER-PROTEIN) REDUCTASE"/>
    <property type="match status" value="1"/>
</dbReference>
<dbReference type="Gene3D" id="3.40.50.720">
    <property type="entry name" value="NAD(P)-binding Rossmann-like Domain"/>
    <property type="match status" value="1"/>
</dbReference>